<dbReference type="InterPro" id="IPR036217">
    <property type="entry name" value="MethylDNA_cys_MeTrfase_DNAb"/>
</dbReference>
<evidence type="ECO:0000313" key="8">
    <source>
        <dbReference type="EMBL" id="HGW90999.1"/>
    </source>
</evidence>
<evidence type="ECO:0000256" key="1">
    <source>
        <dbReference type="ARBA" id="ARBA00001286"/>
    </source>
</evidence>
<keyword evidence="4" id="KW-0227">DNA damage</keyword>
<dbReference type="GO" id="GO:0032259">
    <property type="term" value="P:methylation"/>
    <property type="evidence" value="ECO:0007669"/>
    <property type="project" value="UniProtKB-KW"/>
</dbReference>
<dbReference type="InterPro" id="IPR014048">
    <property type="entry name" value="MethylDNA_cys_MeTrfase_DNA-bd"/>
</dbReference>
<comment type="catalytic activity">
    <reaction evidence="6">
        <text>a 6-O-methyl-2'-deoxyguanosine in DNA + L-cysteinyl-[protein] = S-methyl-L-cysteinyl-[protein] + a 2'-deoxyguanosine in DNA</text>
        <dbReference type="Rhea" id="RHEA:24000"/>
        <dbReference type="Rhea" id="RHEA-COMP:10131"/>
        <dbReference type="Rhea" id="RHEA-COMP:10132"/>
        <dbReference type="Rhea" id="RHEA-COMP:11367"/>
        <dbReference type="Rhea" id="RHEA-COMP:11368"/>
        <dbReference type="ChEBI" id="CHEBI:29950"/>
        <dbReference type="ChEBI" id="CHEBI:82612"/>
        <dbReference type="ChEBI" id="CHEBI:85445"/>
        <dbReference type="ChEBI" id="CHEBI:85448"/>
        <dbReference type="EC" id="2.1.1.63"/>
    </reaction>
</comment>
<dbReference type="CDD" id="cd06445">
    <property type="entry name" value="ATase"/>
    <property type="match status" value="1"/>
</dbReference>
<keyword evidence="5" id="KW-0234">DNA repair</keyword>
<dbReference type="PANTHER" id="PTHR10815">
    <property type="entry name" value="METHYLATED-DNA--PROTEIN-CYSTEINE METHYLTRANSFERASE"/>
    <property type="match status" value="1"/>
</dbReference>
<evidence type="ECO:0000259" key="7">
    <source>
        <dbReference type="Pfam" id="PF01035"/>
    </source>
</evidence>
<sequence length="156" mass="18127">MGKIFMSKDGNYQISIKTEAGYISIFSDGEKITELKFDCKVIDKPDRLLLFTKRLIQKYLKGENVSFERLKVKIDKNEEFYNFIRKIPFGERISYSEIGKKLAIHPRKVGLLLSMNKIPIIIPCHRVIYKDGRIGGFSAGKKWKKFLLKIEGYNPC</sequence>
<dbReference type="Gene3D" id="1.10.10.10">
    <property type="entry name" value="Winged helix-like DNA-binding domain superfamily/Winged helix DNA-binding domain"/>
    <property type="match status" value="1"/>
</dbReference>
<accession>A0A7C4U715</accession>
<evidence type="ECO:0000256" key="2">
    <source>
        <dbReference type="ARBA" id="ARBA00022603"/>
    </source>
</evidence>
<keyword evidence="2 8" id="KW-0489">Methyltransferase</keyword>
<reference evidence="8" key="1">
    <citation type="journal article" date="2020" name="mSystems">
        <title>Genome- and Community-Level Interaction Insights into Carbon Utilization and Element Cycling Functions of Hydrothermarchaeota in Hydrothermal Sediment.</title>
        <authorList>
            <person name="Zhou Z."/>
            <person name="Liu Y."/>
            <person name="Xu W."/>
            <person name="Pan J."/>
            <person name="Luo Z.H."/>
            <person name="Li M."/>
        </authorList>
    </citation>
    <scope>NUCLEOTIDE SEQUENCE [LARGE SCALE GENOMIC DNA]</scope>
    <source>
        <strain evidence="8">SpSt-780</strain>
    </source>
</reference>
<dbReference type="PANTHER" id="PTHR10815:SF5">
    <property type="entry name" value="METHYLATED-DNA--PROTEIN-CYSTEINE METHYLTRANSFERASE"/>
    <property type="match status" value="1"/>
</dbReference>
<proteinExistence type="predicted"/>
<comment type="caution">
    <text evidence="8">The sequence shown here is derived from an EMBL/GenBank/DDBJ whole genome shotgun (WGS) entry which is preliminary data.</text>
</comment>
<dbReference type="SUPFAM" id="SSF46767">
    <property type="entry name" value="Methylated DNA-protein cysteine methyltransferase, C-terminal domain"/>
    <property type="match status" value="1"/>
</dbReference>
<dbReference type="PROSITE" id="PS00374">
    <property type="entry name" value="MGMT"/>
    <property type="match status" value="1"/>
</dbReference>
<dbReference type="NCBIfam" id="TIGR00589">
    <property type="entry name" value="ogt"/>
    <property type="match status" value="1"/>
</dbReference>
<dbReference type="GO" id="GO:0006281">
    <property type="term" value="P:DNA repair"/>
    <property type="evidence" value="ECO:0007669"/>
    <property type="project" value="UniProtKB-KW"/>
</dbReference>
<feature type="domain" description="Methylated-DNA-[protein]-cysteine S-methyltransferase DNA binding" evidence="7">
    <location>
        <begin position="78"/>
        <end position="152"/>
    </location>
</feature>
<evidence type="ECO:0000256" key="4">
    <source>
        <dbReference type="ARBA" id="ARBA00022763"/>
    </source>
</evidence>
<keyword evidence="3 8" id="KW-0808">Transferase</keyword>
<protein>
    <submittedName>
        <fullName evidence="8">Methylated-DNA--[protein]-cysteine S-methyltransferase</fullName>
    </submittedName>
</protein>
<dbReference type="EMBL" id="DTHG01000005">
    <property type="protein sequence ID" value="HGW90999.1"/>
    <property type="molecule type" value="Genomic_DNA"/>
</dbReference>
<comment type="catalytic activity">
    <reaction evidence="1">
        <text>a 4-O-methyl-thymidine in DNA + L-cysteinyl-[protein] = a thymidine in DNA + S-methyl-L-cysteinyl-[protein]</text>
        <dbReference type="Rhea" id="RHEA:53428"/>
        <dbReference type="Rhea" id="RHEA-COMP:10131"/>
        <dbReference type="Rhea" id="RHEA-COMP:10132"/>
        <dbReference type="Rhea" id="RHEA-COMP:13555"/>
        <dbReference type="Rhea" id="RHEA-COMP:13556"/>
        <dbReference type="ChEBI" id="CHEBI:29950"/>
        <dbReference type="ChEBI" id="CHEBI:82612"/>
        <dbReference type="ChEBI" id="CHEBI:137386"/>
        <dbReference type="ChEBI" id="CHEBI:137387"/>
        <dbReference type="EC" id="2.1.1.63"/>
    </reaction>
</comment>
<name>A0A7C4U715_UNCW3</name>
<evidence type="ECO:0000256" key="5">
    <source>
        <dbReference type="ARBA" id="ARBA00023204"/>
    </source>
</evidence>
<dbReference type="AlphaFoldDB" id="A0A7C4U715"/>
<organism evidence="8">
    <name type="scientific">candidate division WOR-3 bacterium</name>
    <dbReference type="NCBI Taxonomy" id="2052148"/>
    <lineage>
        <taxon>Bacteria</taxon>
        <taxon>Bacteria division WOR-3</taxon>
    </lineage>
</organism>
<dbReference type="GO" id="GO:0003908">
    <property type="term" value="F:methylated-DNA-[protein]-cysteine S-methyltransferase activity"/>
    <property type="evidence" value="ECO:0007669"/>
    <property type="project" value="UniProtKB-EC"/>
</dbReference>
<evidence type="ECO:0000256" key="3">
    <source>
        <dbReference type="ARBA" id="ARBA00022679"/>
    </source>
</evidence>
<dbReference type="InterPro" id="IPR001497">
    <property type="entry name" value="MethylDNA_cys_MeTrfase_AS"/>
</dbReference>
<dbReference type="Pfam" id="PF01035">
    <property type="entry name" value="DNA_binding_1"/>
    <property type="match status" value="1"/>
</dbReference>
<gene>
    <name evidence="8" type="ORF">ENV67_00455</name>
</gene>
<dbReference type="InterPro" id="IPR036388">
    <property type="entry name" value="WH-like_DNA-bd_sf"/>
</dbReference>
<evidence type="ECO:0000256" key="6">
    <source>
        <dbReference type="ARBA" id="ARBA00049348"/>
    </source>
</evidence>